<evidence type="ECO:0000313" key="8">
    <source>
        <dbReference type="Proteomes" id="UP001500102"/>
    </source>
</evidence>
<feature type="transmembrane region" description="Helical" evidence="6">
    <location>
        <begin position="60"/>
        <end position="83"/>
    </location>
</feature>
<gene>
    <name evidence="7" type="ORF">GCM10009825_22900</name>
</gene>
<dbReference type="PANTHER" id="PTHR32196:SF63">
    <property type="entry name" value="INNER MEMBRANE ABC TRANSPORTER PERMEASE PROTEIN YJFF"/>
    <property type="match status" value="1"/>
</dbReference>
<dbReference type="Pfam" id="PF02653">
    <property type="entry name" value="BPD_transp_2"/>
    <property type="match status" value="1"/>
</dbReference>
<dbReference type="PANTHER" id="PTHR32196">
    <property type="entry name" value="ABC TRANSPORTER PERMEASE PROTEIN YPHD-RELATED-RELATED"/>
    <property type="match status" value="1"/>
</dbReference>
<evidence type="ECO:0000256" key="6">
    <source>
        <dbReference type="SAM" id="Phobius"/>
    </source>
</evidence>
<keyword evidence="4 6" id="KW-1133">Transmembrane helix</keyword>
<evidence type="ECO:0000256" key="3">
    <source>
        <dbReference type="ARBA" id="ARBA00022692"/>
    </source>
</evidence>
<proteinExistence type="predicted"/>
<dbReference type="Proteomes" id="UP001500102">
    <property type="component" value="Unassembled WGS sequence"/>
</dbReference>
<name>A0ABN2Z5Q6_9MICC</name>
<feature type="transmembrane region" description="Helical" evidence="6">
    <location>
        <begin position="293"/>
        <end position="312"/>
    </location>
</feature>
<comment type="caution">
    <text evidence="7">The sequence shown here is derived from an EMBL/GenBank/DDBJ whole genome shotgun (WGS) entry which is preliminary data.</text>
</comment>
<comment type="subcellular location">
    <subcellularLocation>
        <location evidence="1">Cell membrane</location>
        <topology evidence="1">Multi-pass membrane protein</topology>
    </subcellularLocation>
</comment>
<protein>
    <submittedName>
        <fullName evidence="7">ABC transporter permease</fullName>
    </submittedName>
</protein>
<feature type="transmembrane region" description="Helical" evidence="6">
    <location>
        <begin position="114"/>
        <end position="134"/>
    </location>
</feature>
<feature type="transmembrane region" description="Helical" evidence="6">
    <location>
        <begin position="268"/>
        <end position="286"/>
    </location>
</feature>
<reference evidence="7 8" key="1">
    <citation type="journal article" date="2019" name="Int. J. Syst. Evol. Microbiol.">
        <title>The Global Catalogue of Microorganisms (GCM) 10K type strain sequencing project: providing services to taxonomists for standard genome sequencing and annotation.</title>
        <authorList>
            <consortium name="The Broad Institute Genomics Platform"/>
            <consortium name="The Broad Institute Genome Sequencing Center for Infectious Disease"/>
            <person name="Wu L."/>
            <person name="Ma J."/>
        </authorList>
    </citation>
    <scope>NUCLEOTIDE SEQUENCE [LARGE SCALE GENOMIC DNA]</scope>
    <source>
        <strain evidence="7 8">JCM 15921</strain>
    </source>
</reference>
<keyword evidence="3 6" id="KW-0812">Transmembrane</keyword>
<keyword evidence="2" id="KW-1003">Cell membrane</keyword>
<keyword evidence="5 6" id="KW-0472">Membrane</keyword>
<feature type="transmembrane region" description="Helical" evidence="6">
    <location>
        <begin position="141"/>
        <end position="160"/>
    </location>
</feature>
<evidence type="ECO:0000256" key="4">
    <source>
        <dbReference type="ARBA" id="ARBA00022989"/>
    </source>
</evidence>
<feature type="transmembrane region" description="Helical" evidence="6">
    <location>
        <begin position="187"/>
        <end position="205"/>
    </location>
</feature>
<feature type="transmembrane region" description="Helical" evidence="6">
    <location>
        <begin position="318"/>
        <end position="335"/>
    </location>
</feature>
<feature type="transmembrane region" description="Helical" evidence="6">
    <location>
        <begin position="28"/>
        <end position="54"/>
    </location>
</feature>
<evidence type="ECO:0000256" key="2">
    <source>
        <dbReference type="ARBA" id="ARBA00022475"/>
    </source>
</evidence>
<dbReference type="CDD" id="cd06579">
    <property type="entry name" value="TM_PBP1_transp_AraH_like"/>
    <property type="match status" value="1"/>
</dbReference>
<feature type="transmembrane region" description="Helical" evidence="6">
    <location>
        <begin position="232"/>
        <end position="256"/>
    </location>
</feature>
<keyword evidence="8" id="KW-1185">Reference proteome</keyword>
<accession>A0ABN2Z5Q6</accession>
<sequence length="342" mass="35660">MSSDTVPPAPRTQAPTVRPRPWTRFRAWAFEVPALQVIVVLTLAAWLVITMPVIANPRSITSILVITSLLALAAMGQTLVVILGGLDLAAPGYILFGAFMAANVAGKLGVPPVVALLITVLVCGGIGALIGWICHRLAVQPLVVTLGTGAAITGATLFLADGDYSSAPPEALRSLASLRGTTLGLPFPPLILIVLLCGAGMWLFLNRTAAGRRFYATGINFRAARLARVRTAAVWTMVFAASGALAGVAGIFIASFGAGWSQTVGEPYLFSGLAAVLVGGSIFGSIRGSYTRTLLGALILTLLSTIIVSNGLTEAQSRIVFGVIILAVVSLYGRGRHVRDRF</sequence>
<organism evidence="7 8">
    <name type="scientific">Arthrobacter humicola</name>
    <dbReference type="NCBI Taxonomy" id="409291"/>
    <lineage>
        <taxon>Bacteria</taxon>
        <taxon>Bacillati</taxon>
        <taxon>Actinomycetota</taxon>
        <taxon>Actinomycetes</taxon>
        <taxon>Micrococcales</taxon>
        <taxon>Micrococcaceae</taxon>
        <taxon>Arthrobacter</taxon>
    </lineage>
</organism>
<evidence type="ECO:0000256" key="1">
    <source>
        <dbReference type="ARBA" id="ARBA00004651"/>
    </source>
</evidence>
<dbReference type="RefSeq" id="WP_344365640.1">
    <property type="nucleotide sequence ID" value="NZ_BAAAQB010000031.1"/>
</dbReference>
<evidence type="ECO:0000256" key="5">
    <source>
        <dbReference type="ARBA" id="ARBA00023136"/>
    </source>
</evidence>
<evidence type="ECO:0000313" key="7">
    <source>
        <dbReference type="EMBL" id="GAA2137134.1"/>
    </source>
</evidence>
<dbReference type="InterPro" id="IPR001851">
    <property type="entry name" value="ABC_transp_permease"/>
</dbReference>
<dbReference type="EMBL" id="BAAAQB010000031">
    <property type="protein sequence ID" value="GAA2137134.1"/>
    <property type="molecule type" value="Genomic_DNA"/>
</dbReference>